<keyword evidence="2" id="KW-1185">Reference proteome</keyword>
<proteinExistence type="predicted"/>
<dbReference type="Proteomes" id="UP001148662">
    <property type="component" value="Unassembled WGS sequence"/>
</dbReference>
<sequence>MEDPAREIGKIITLLTTTPSPDVQKAAILKYFAPDAALRHPLCIVDGGPGSRDVLVHVFQWYRIVSPRLEMDIRNTTFNPSTNELFVEVVQVFHNRWSPFRAAPARVLIHLVLCSSAEDPKLCQIAVQEDWYHPTDVAALTFPPVVPVVRFLLKFGTVASVINARAVEMAGLWITPSSKGKGVDTSQSQGSAEARPSSYVEPDVDTSGDAQKSKTE</sequence>
<protein>
    <submittedName>
        <fullName evidence="1">Uncharacterized protein</fullName>
    </submittedName>
</protein>
<accession>A0ACC1SP86</accession>
<organism evidence="1 2">
    <name type="scientific">Phlebia brevispora</name>
    <dbReference type="NCBI Taxonomy" id="194682"/>
    <lineage>
        <taxon>Eukaryota</taxon>
        <taxon>Fungi</taxon>
        <taxon>Dikarya</taxon>
        <taxon>Basidiomycota</taxon>
        <taxon>Agaricomycotina</taxon>
        <taxon>Agaricomycetes</taxon>
        <taxon>Polyporales</taxon>
        <taxon>Meruliaceae</taxon>
        <taxon>Phlebia</taxon>
    </lineage>
</organism>
<comment type="caution">
    <text evidence="1">The sequence shown here is derived from an EMBL/GenBank/DDBJ whole genome shotgun (WGS) entry which is preliminary data.</text>
</comment>
<dbReference type="EMBL" id="JANHOG010001122">
    <property type="protein sequence ID" value="KAJ3543547.1"/>
    <property type="molecule type" value="Genomic_DNA"/>
</dbReference>
<evidence type="ECO:0000313" key="1">
    <source>
        <dbReference type="EMBL" id="KAJ3543547.1"/>
    </source>
</evidence>
<name>A0ACC1SP86_9APHY</name>
<reference evidence="1" key="1">
    <citation type="submission" date="2022-07" db="EMBL/GenBank/DDBJ databases">
        <title>Genome Sequence of Phlebia brevispora.</title>
        <authorList>
            <person name="Buettner E."/>
        </authorList>
    </citation>
    <scope>NUCLEOTIDE SEQUENCE</scope>
    <source>
        <strain evidence="1">MPL23</strain>
    </source>
</reference>
<gene>
    <name evidence="1" type="ORF">NM688_g5843</name>
</gene>
<evidence type="ECO:0000313" key="2">
    <source>
        <dbReference type="Proteomes" id="UP001148662"/>
    </source>
</evidence>